<dbReference type="InterPro" id="IPR043441">
    <property type="entry name" value="Tjap1/BEGAIN"/>
</dbReference>
<keyword evidence="6" id="KW-1185">Reference proteome</keyword>
<evidence type="ECO:0000256" key="3">
    <source>
        <dbReference type="ARBA" id="ARBA00023136"/>
    </source>
</evidence>
<feature type="compositionally biased region" description="Low complexity" evidence="4">
    <location>
        <begin position="458"/>
        <end position="469"/>
    </location>
</feature>
<dbReference type="GO" id="GO:0016020">
    <property type="term" value="C:membrane"/>
    <property type="evidence" value="ECO:0007669"/>
    <property type="project" value="UniProtKB-SubCell"/>
</dbReference>
<evidence type="ECO:0000256" key="4">
    <source>
        <dbReference type="SAM" id="MobiDB-lite"/>
    </source>
</evidence>
<feature type="compositionally biased region" description="Basic and acidic residues" evidence="4">
    <location>
        <begin position="183"/>
        <end position="196"/>
    </location>
</feature>
<accession>A0A9P0ATN2</accession>
<organism evidence="5 6">
    <name type="scientific">Brassicogethes aeneus</name>
    <name type="common">Rape pollen beetle</name>
    <name type="synonym">Meligethes aeneus</name>
    <dbReference type="NCBI Taxonomy" id="1431903"/>
    <lineage>
        <taxon>Eukaryota</taxon>
        <taxon>Metazoa</taxon>
        <taxon>Ecdysozoa</taxon>
        <taxon>Arthropoda</taxon>
        <taxon>Hexapoda</taxon>
        <taxon>Insecta</taxon>
        <taxon>Pterygota</taxon>
        <taxon>Neoptera</taxon>
        <taxon>Endopterygota</taxon>
        <taxon>Coleoptera</taxon>
        <taxon>Polyphaga</taxon>
        <taxon>Cucujiformia</taxon>
        <taxon>Nitidulidae</taxon>
        <taxon>Meligethinae</taxon>
        <taxon>Brassicogethes</taxon>
    </lineage>
</organism>
<evidence type="ECO:0000313" key="6">
    <source>
        <dbReference type="Proteomes" id="UP001154078"/>
    </source>
</evidence>
<reference evidence="5" key="1">
    <citation type="submission" date="2021-12" db="EMBL/GenBank/DDBJ databases">
        <authorList>
            <person name="King R."/>
        </authorList>
    </citation>
    <scope>NUCLEOTIDE SEQUENCE</scope>
</reference>
<dbReference type="PANTHER" id="PTHR28664">
    <property type="entry name" value="TIGHT JUNCTION-ASSOCIATED PROTEIN 1"/>
    <property type="match status" value="1"/>
</dbReference>
<feature type="region of interest" description="Disordered" evidence="4">
    <location>
        <begin position="458"/>
        <end position="487"/>
    </location>
</feature>
<protein>
    <recommendedName>
        <fullName evidence="7">Tight junction-associated protein 1</fullName>
    </recommendedName>
</protein>
<feature type="compositionally biased region" description="Low complexity" evidence="4">
    <location>
        <begin position="171"/>
        <end position="180"/>
    </location>
</feature>
<keyword evidence="3" id="KW-0472">Membrane</keyword>
<keyword evidence="2" id="KW-0597">Phosphoprotein</keyword>
<sequence length="506" mass="57107">MANNKCKECGCVCKKCGDHDVQLHVEIENLKQKLFERENHIVTMETNFLNEANKFPSGELVALRDELLTWQDKYKRLYDAHRRVQRVNQGLEDKLLKLVDICETDKTTLTKDVATLSHKLAEANYAVKKLTEDNERYKNDLSLAVQFLKCKQSNFVSQKLDSLAPEVQSQVSMMMTSSTSTKRKPEERRTPPEMRSIKVPIPTFPPTAMVYSIPKSPKPERRVEVDEEAPQVDIVSAAIMAKVLEERQKERLAAKHCDTCTCSKNLKIIYDITHHSIGTQTGDYKETTCIRCNDVMNLNNSTSVKLVRNVDLQLSQTKVPTTIEAVETSQQQNVVKVQPNNFLLDNKSKTTSNNSTCPVDLITPISPKNDLSNSNQQLLNGPEVMFYNVNEVKKSPKIENTQYEEKRDTEKVVGPRYCSMRTQVGSSNILLDNTSGNVAPVLYTTRQNGNVASHVRTAQSARKAATAQAREGDVDSLPSDENSAQTRQRVAEWIQSTVDNDLIIQQ</sequence>
<feature type="region of interest" description="Disordered" evidence="4">
    <location>
        <begin position="171"/>
        <end position="199"/>
    </location>
</feature>
<dbReference type="PANTHER" id="PTHR28664:SF4">
    <property type="entry name" value="TIGHT JUNCTION-ASSOCIATED PROTEIN 1"/>
    <property type="match status" value="1"/>
</dbReference>
<evidence type="ECO:0000313" key="5">
    <source>
        <dbReference type="EMBL" id="CAH0547716.1"/>
    </source>
</evidence>
<evidence type="ECO:0000256" key="2">
    <source>
        <dbReference type="ARBA" id="ARBA00022553"/>
    </source>
</evidence>
<proteinExistence type="predicted"/>
<dbReference type="EMBL" id="OV121132">
    <property type="protein sequence ID" value="CAH0547716.1"/>
    <property type="molecule type" value="Genomic_DNA"/>
</dbReference>
<dbReference type="AlphaFoldDB" id="A0A9P0ATN2"/>
<dbReference type="Proteomes" id="UP001154078">
    <property type="component" value="Chromosome 1"/>
</dbReference>
<gene>
    <name evidence="5" type="ORF">MELIAE_LOCUS1647</name>
</gene>
<evidence type="ECO:0000256" key="1">
    <source>
        <dbReference type="ARBA" id="ARBA00004170"/>
    </source>
</evidence>
<comment type="subcellular location">
    <subcellularLocation>
        <location evidence="1">Membrane</location>
        <topology evidence="1">Peripheral membrane protein</topology>
    </subcellularLocation>
</comment>
<name>A0A9P0ATN2_BRAAE</name>
<dbReference type="OrthoDB" id="10068192at2759"/>
<evidence type="ECO:0008006" key="7">
    <source>
        <dbReference type="Google" id="ProtNLM"/>
    </source>
</evidence>